<protein>
    <submittedName>
        <fullName evidence="1">Uncharacterized protein</fullName>
    </submittedName>
</protein>
<dbReference type="EMBL" id="CAOQHR010000009">
    <property type="protein sequence ID" value="CAI6339740.1"/>
    <property type="molecule type" value="Genomic_DNA"/>
</dbReference>
<reference evidence="1" key="1">
    <citation type="submission" date="2023-01" db="EMBL/GenBank/DDBJ databases">
        <authorList>
            <person name="Van Ghelder C."/>
            <person name="Rancurel C."/>
        </authorList>
    </citation>
    <scope>NUCLEOTIDE SEQUENCE</scope>
    <source>
        <strain evidence="1">CNCM I-4278</strain>
    </source>
</reference>
<name>A0A9W4XT67_9PLEO</name>
<evidence type="ECO:0000313" key="2">
    <source>
        <dbReference type="Proteomes" id="UP001152607"/>
    </source>
</evidence>
<evidence type="ECO:0000313" key="1">
    <source>
        <dbReference type="EMBL" id="CAI6339740.1"/>
    </source>
</evidence>
<dbReference type="Proteomes" id="UP001152607">
    <property type="component" value="Unassembled WGS sequence"/>
</dbReference>
<organism evidence="1 2">
    <name type="scientific">Periconia digitata</name>
    <dbReference type="NCBI Taxonomy" id="1303443"/>
    <lineage>
        <taxon>Eukaryota</taxon>
        <taxon>Fungi</taxon>
        <taxon>Dikarya</taxon>
        <taxon>Ascomycota</taxon>
        <taxon>Pezizomycotina</taxon>
        <taxon>Dothideomycetes</taxon>
        <taxon>Pleosporomycetidae</taxon>
        <taxon>Pleosporales</taxon>
        <taxon>Massarineae</taxon>
        <taxon>Periconiaceae</taxon>
        <taxon>Periconia</taxon>
    </lineage>
</organism>
<proteinExistence type="predicted"/>
<sequence length="51" mass="6136">MKKGRHDMTSVVWFPIVRGTQEVVLTFLRDQRGNGWMSCHWKRVKHVLMPR</sequence>
<dbReference type="AlphaFoldDB" id="A0A9W4XT67"/>
<keyword evidence="2" id="KW-1185">Reference proteome</keyword>
<comment type="caution">
    <text evidence="1">The sequence shown here is derived from an EMBL/GenBank/DDBJ whole genome shotgun (WGS) entry which is preliminary data.</text>
</comment>
<gene>
    <name evidence="1" type="ORF">PDIGIT_LOCUS12903</name>
</gene>
<accession>A0A9W4XT67</accession>